<keyword evidence="4" id="KW-1185">Reference proteome</keyword>
<evidence type="ECO:0000313" key="3">
    <source>
        <dbReference type="EMBL" id="CZR58292.1"/>
    </source>
</evidence>
<reference evidence="3 4" key="1">
    <citation type="submission" date="2016-03" db="EMBL/GenBank/DDBJ databases">
        <authorList>
            <person name="Ploux O."/>
        </authorList>
    </citation>
    <scope>NUCLEOTIDE SEQUENCE [LARGE SCALE GENOMIC DNA]</scope>
    <source>
        <strain evidence="3 4">UAMH 11012</strain>
    </source>
</reference>
<dbReference type="OrthoDB" id="4487429at2759"/>
<feature type="region of interest" description="Disordered" evidence="1">
    <location>
        <begin position="74"/>
        <end position="121"/>
    </location>
</feature>
<feature type="compositionally biased region" description="Basic and acidic residues" evidence="1">
    <location>
        <begin position="94"/>
        <end position="109"/>
    </location>
</feature>
<dbReference type="AlphaFoldDB" id="A0A1L7WZW2"/>
<proteinExistence type="predicted"/>
<organism evidence="3 4">
    <name type="scientific">Phialocephala subalpina</name>
    <dbReference type="NCBI Taxonomy" id="576137"/>
    <lineage>
        <taxon>Eukaryota</taxon>
        <taxon>Fungi</taxon>
        <taxon>Dikarya</taxon>
        <taxon>Ascomycota</taxon>
        <taxon>Pezizomycotina</taxon>
        <taxon>Leotiomycetes</taxon>
        <taxon>Helotiales</taxon>
        <taxon>Mollisiaceae</taxon>
        <taxon>Phialocephala</taxon>
        <taxon>Phialocephala fortinii species complex</taxon>
    </lineage>
</organism>
<accession>A0A1L7WZW2</accession>
<gene>
    <name evidence="3" type="ORF">PAC_08184</name>
</gene>
<feature type="compositionally biased region" description="Low complexity" evidence="1">
    <location>
        <begin position="186"/>
        <end position="198"/>
    </location>
</feature>
<keyword evidence="2" id="KW-0812">Transmembrane</keyword>
<keyword evidence="2" id="KW-0472">Membrane</keyword>
<feature type="region of interest" description="Disordered" evidence="1">
    <location>
        <begin position="185"/>
        <end position="206"/>
    </location>
</feature>
<evidence type="ECO:0000256" key="1">
    <source>
        <dbReference type="SAM" id="MobiDB-lite"/>
    </source>
</evidence>
<feature type="transmembrane region" description="Helical" evidence="2">
    <location>
        <begin position="6"/>
        <end position="28"/>
    </location>
</feature>
<sequence length="416" mass="47326">MSLHKLLPHLLLGILITITGTTLTTYSITTSYYHIRRPVVCGIIGGIGGLLVLVGLGYLLFNIIRASMIERNRKRRKDERRLRRNQRVRGGQRTYHERDLELGRSERPGPPRSRPRPRVGSVGTWGLATAIDEASSNVDNFSSTLVRTLLLDNHFNSLRSFAFSPLLLFCSIALAIFVALETTNRSNSPPLSSAANASHTSKPMTPHLPFPYPPGLDKEPTQRLEPLNLGCSNTVMCWPSVGGITVIERVHSVELDLLGLDPFNAVESTYNTTEEDEFCRKLRLVGGKWWKIYIDFTNTTQAVERNLRRMTPEEEQVLYLGWLKSRCVWVIGLEDQNIFWKGFDRARNAHMVEERCMALEMSGLPSLRIQRIANMRNLYWMGLERKRKTLLRMIECLENSVLTGAIWEYEKAVVGT</sequence>
<dbReference type="EMBL" id="FJOG01000011">
    <property type="protein sequence ID" value="CZR58292.1"/>
    <property type="molecule type" value="Genomic_DNA"/>
</dbReference>
<keyword evidence="2" id="KW-1133">Transmembrane helix</keyword>
<dbReference type="Proteomes" id="UP000184330">
    <property type="component" value="Unassembled WGS sequence"/>
</dbReference>
<feature type="transmembrane region" description="Helical" evidence="2">
    <location>
        <begin position="161"/>
        <end position="180"/>
    </location>
</feature>
<evidence type="ECO:0000256" key="2">
    <source>
        <dbReference type="SAM" id="Phobius"/>
    </source>
</evidence>
<feature type="compositionally biased region" description="Basic residues" evidence="1">
    <location>
        <begin position="74"/>
        <end position="87"/>
    </location>
</feature>
<feature type="transmembrane region" description="Helical" evidence="2">
    <location>
        <begin position="40"/>
        <end position="61"/>
    </location>
</feature>
<protein>
    <submittedName>
        <fullName evidence="3">Uncharacterized protein</fullName>
    </submittedName>
</protein>
<dbReference type="STRING" id="576137.A0A1L7WZW2"/>
<name>A0A1L7WZW2_9HELO</name>
<evidence type="ECO:0000313" key="4">
    <source>
        <dbReference type="Proteomes" id="UP000184330"/>
    </source>
</evidence>